<keyword evidence="1" id="KW-0472">Membrane</keyword>
<sequence>MAAFDRIDGIADGIGRALMGLAGIAAGFALIEALWSLGSVPAETLWIELWRALGYGVFSLLYFMLALRPRRAAGIWEVSFFHKAALGVSALFIADNAEAAAAGPVDAGLAAATLVAYGLTRGWRSWQS</sequence>
<name>A0A1I7NR53_9HYPH</name>
<dbReference type="AlphaFoldDB" id="A0A1I7NR53"/>
<gene>
    <name evidence="2" type="ORF">SAMN05216456_2750</name>
</gene>
<feature type="transmembrane region" description="Helical" evidence="1">
    <location>
        <begin position="49"/>
        <end position="67"/>
    </location>
</feature>
<proteinExistence type="predicted"/>
<keyword evidence="3" id="KW-1185">Reference proteome</keyword>
<evidence type="ECO:0000313" key="2">
    <source>
        <dbReference type="EMBL" id="SFV37103.1"/>
    </source>
</evidence>
<keyword evidence="1" id="KW-0812">Transmembrane</keyword>
<protein>
    <submittedName>
        <fullName evidence="2">Uncharacterized protein</fullName>
    </submittedName>
</protein>
<organism evidence="2 3">
    <name type="scientific">Devosia crocina</name>
    <dbReference type="NCBI Taxonomy" id="429728"/>
    <lineage>
        <taxon>Bacteria</taxon>
        <taxon>Pseudomonadati</taxon>
        <taxon>Pseudomonadota</taxon>
        <taxon>Alphaproteobacteria</taxon>
        <taxon>Hyphomicrobiales</taxon>
        <taxon>Devosiaceae</taxon>
        <taxon>Devosia</taxon>
    </lineage>
</organism>
<accession>A0A1I7NR53</accession>
<keyword evidence="1" id="KW-1133">Transmembrane helix</keyword>
<reference evidence="2 3" key="1">
    <citation type="submission" date="2016-10" db="EMBL/GenBank/DDBJ databases">
        <authorList>
            <person name="de Groot N.N."/>
        </authorList>
    </citation>
    <scope>NUCLEOTIDE SEQUENCE [LARGE SCALE GENOMIC DNA]</scope>
    <source>
        <strain evidence="2 3">IPL20</strain>
    </source>
</reference>
<dbReference type="RefSeq" id="WP_092425525.1">
    <property type="nucleotide sequence ID" value="NZ_FPCK01000003.1"/>
</dbReference>
<evidence type="ECO:0000313" key="3">
    <source>
        <dbReference type="Proteomes" id="UP000199074"/>
    </source>
</evidence>
<evidence type="ECO:0000256" key="1">
    <source>
        <dbReference type="SAM" id="Phobius"/>
    </source>
</evidence>
<dbReference type="EMBL" id="FPCK01000003">
    <property type="protein sequence ID" value="SFV37103.1"/>
    <property type="molecule type" value="Genomic_DNA"/>
</dbReference>
<dbReference type="OrthoDB" id="3692345at2"/>
<dbReference type="Proteomes" id="UP000199074">
    <property type="component" value="Unassembled WGS sequence"/>
</dbReference>
<dbReference type="STRING" id="429728.SAMN05216456_2750"/>
<feature type="transmembrane region" description="Helical" evidence="1">
    <location>
        <begin position="17"/>
        <end position="37"/>
    </location>
</feature>